<reference evidence="3 4" key="1">
    <citation type="submission" date="2014-02" db="EMBL/GenBank/DDBJ databases">
        <title>The genome sequence of Colletotrichum salicis CBS 607.94.</title>
        <authorList>
            <person name="Baroncelli R."/>
            <person name="Thon M.R."/>
        </authorList>
    </citation>
    <scope>NUCLEOTIDE SEQUENCE [LARGE SCALE GENOMIC DNA]</scope>
    <source>
        <strain evidence="3 4">CBS 607.94</strain>
    </source>
</reference>
<dbReference type="OrthoDB" id="1577640at2759"/>
<gene>
    <name evidence="3" type="ORF">CSAL01_11304</name>
</gene>
<comment type="caution">
    <text evidence="3">The sequence shown here is derived from an EMBL/GenBank/DDBJ whole genome shotgun (WGS) entry which is preliminary data.</text>
</comment>
<dbReference type="InterPro" id="IPR027417">
    <property type="entry name" value="P-loop_NTPase"/>
</dbReference>
<dbReference type="InterPro" id="IPR035994">
    <property type="entry name" value="Nucleoside_phosphorylase_sf"/>
</dbReference>
<proteinExistence type="predicted"/>
<feature type="domain" description="NACHT" evidence="2">
    <location>
        <begin position="405"/>
        <end position="548"/>
    </location>
</feature>
<name>A0A135RY50_9PEZI</name>
<dbReference type="InterPro" id="IPR056884">
    <property type="entry name" value="NPHP3-like_N"/>
</dbReference>
<dbReference type="Pfam" id="PF24883">
    <property type="entry name" value="NPHP3_N"/>
    <property type="match status" value="1"/>
</dbReference>
<dbReference type="Proteomes" id="UP000070121">
    <property type="component" value="Unassembled WGS sequence"/>
</dbReference>
<dbReference type="STRING" id="1209931.A0A135RY50"/>
<dbReference type="AlphaFoldDB" id="A0A135RY50"/>
<accession>A0A135RY50</accession>
<dbReference type="InterPro" id="IPR007111">
    <property type="entry name" value="NACHT_NTPase"/>
</dbReference>
<dbReference type="SUPFAM" id="SSF52540">
    <property type="entry name" value="P-loop containing nucleoside triphosphate hydrolases"/>
    <property type="match status" value="1"/>
</dbReference>
<protein>
    <recommendedName>
        <fullName evidence="2">NACHT domain-containing protein</fullName>
    </recommendedName>
</protein>
<keyword evidence="4" id="KW-1185">Reference proteome</keyword>
<dbReference type="PANTHER" id="PTHR46082:SF11">
    <property type="entry name" value="AAA+ ATPASE DOMAIN-CONTAINING PROTEIN-RELATED"/>
    <property type="match status" value="1"/>
</dbReference>
<dbReference type="EMBL" id="JFFI01002618">
    <property type="protein sequence ID" value="KXH28437.1"/>
    <property type="molecule type" value="Genomic_DNA"/>
</dbReference>
<dbReference type="Gene3D" id="3.40.50.300">
    <property type="entry name" value="P-loop containing nucleotide triphosphate hydrolases"/>
    <property type="match status" value="1"/>
</dbReference>
<dbReference type="PROSITE" id="PS50837">
    <property type="entry name" value="NACHT"/>
    <property type="match status" value="1"/>
</dbReference>
<dbReference type="Gene3D" id="3.40.50.1580">
    <property type="entry name" value="Nucleoside phosphorylase domain"/>
    <property type="match status" value="1"/>
</dbReference>
<dbReference type="Pfam" id="PF01048">
    <property type="entry name" value="PNP_UDP_1"/>
    <property type="match status" value="1"/>
</dbReference>
<evidence type="ECO:0000313" key="4">
    <source>
        <dbReference type="Proteomes" id="UP000070121"/>
    </source>
</evidence>
<dbReference type="InterPro" id="IPR053137">
    <property type="entry name" value="NLR-like"/>
</dbReference>
<dbReference type="InterPro" id="IPR000845">
    <property type="entry name" value="Nucleoside_phosphorylase_d"/>
</dbReference>
<dbReference type="SUPFAM" id="SSF53167">
    <property type="entry name" value="Purine and uridine phosphorylases"/>
    <property type="match status" value="1"/>
</dbReference>
<keyword evidence="1" id="KW-0677">Repeat</keyword>
<evidence type="ECO:0000259" key="2">
    <source>
        <dbReference type="PROSITE" id="PS50837"/>
    </source>
</evidence>
<sequence>MGDAAKYTVGWICALPTEFNAAKAFFDEKHHDSPPVACHDNNSYALGRIGNHYVVVAVLPDGEYGTTSAAVVAQGMLHSFPNVRIGLMVGIGGGAPSQKHDVRLGDVVVSSRDRGKGGVFQYDFGKLVQNQDISFEHTDFLDQPPVALRTAVNALKGQYEMEGHQLNEHIERALVRWPRLQKTYARPPSNSDRLYQSGVLHPNSADGCDSACGDGSTHLVHRTERADLDDNPAIHYGLIASSNQLMKHAKIRDTMAKEKSVLCFEMEAAGLMNHFPCLVIRGICDYSDSHKNKEWQGFAAMTAAAYATDLLRQIPLNKVEAEKPIGEVLGRVQKDLSSIHEDVIGTKTAMIASRNDQHVEKLYRWLSPVDPSTNATRARERRYAGTGTWLLESAAFREWEAGERQYLWLYGLAGCGKTVLSTTILNHLEKMGAHPTLRFFFDFNDTRKQTLEDLLRSLAFQSYHMETEATKVLDRLFASSDDGRRQPDVDALSACVESMLQSSPNVVVLLDALDECTTRDKFLSWVGGLSSSSRTKSTKLIVTGRPEAEFQREIPRLFGEDNCKLLSKGAVNADIRSYVDHELHQRPDFKEKKIPQDLLDQIRSQVGDGADGM</sequence>
<dbReference type="PANTHER" id="PTHR46082">
    <property type="entry name" value="ATP/GTP-BINDING PROTEIN-RELATED"/>
    <property type="match status" value="1"/>
</dbReference>
<dbReference type="GO" id="GO:0003824">
    <property type="term" value="F:catalytic activity"/>
    <property type="evidence" value="ECO:0007669"/>
    <property type="project" value="InterPro"/>
</dbReference>
<dbReference type="GO" id="GO:0009116">
    <property type="term" value="P:nucleoside metabolic process"/>
    <property type="evidence" value="ECO:0007669"/>
    <property type="project" value="InterPro"/>
</dbReference>
<organism evidence="3 4">
    <name type="scientific">Colletotrichum salicis</name>
    <dbReference type="NCBI Taxonomy" id="1209931"/>
    <lineage>
        <taxon>Eukaryota</taxon>
        <taxon>Fungi</taxon>
        <taxon>Dikarya</taxon>
        <taxon>Ascomycota</taxon>
        <taxon>Pezizomycotina</taxon>
        <taxon>Sordariomycetes</taxon>
        <taxon>Hypocreomycetidae</taxon>
        <taxon>Glomerellales</taxon>
        <taxon>Glomerellaceae</taxon>
        <taxon>Colletotrichum</taxon>
        <taxon>Colletotrichum acutatum species complex</taxon>
    </lineage>
</organism>
<evidence type="ECO:0000313" key="3">
    <source>
        <dbReference type="EMBL" id="KXH28437.1"/>
    </source>
</evidence>
<evidence type="ECO:0000256" key="1">
    <source>
        <dbReference type="ARBA" id="ARBA00022737"/>
    </source>
</evidence>